<protein>
    <submittedName>
        <fullName evidence="1">Uncharacterized protein</fullName>
    </submittedName>
</protein>
<evidence type="ECO:0000313" key="1">
    <source>
        <dbReference type="EMBL" id="KMS69687.1"/>
    </source>
</evidence>
<dbReference type="AlphaFoldDB" id="A0A0J7Z226"/>
<dbReference type="PATRIC" id="fig|1938.3.peg.7049"/>
<comment type="caution">
    <text evidence="1">The sequence shown here is derived from an EMBL/GenBank/DDBJ whole genome shotgun (WGS) entry which is preliminary data.</text>
</comment>
<accession>A0A0J7Z226</accession>
<proteinExistence type="predicted"/>
<organism evidence="1 2">
    <name type="scientific">Streptomyces viridochromogenes</name>
    <dbReference type="NCBI Taxonomy" id="1938"/>
    <lineage>
        <taxon>Bacteria</taxon>
        <taxon>Bacillati</taxon>
        <taxon>Actinomycetota</taxon>
        <taxon>Actinomycetes</taxon>
        <taxon>Kitasatosporales</taxon>
        <taxon>Streptomycetaceae</taxon>
        <taxon>Streptomyces</taxon>
    </lineage>
</organism>
<sequence length="63" mass="6483">MAEAHEADRLPRLGMIAPTLSVTYSLTEAGGATRAVRLGEHVGKVSISCLAPSDGLGVEDHAP</sequence>
<evidence type="ECO:0000313" key="2">
    <source>
        <dbReference type="Proteomes" id="UP000037432"/>
    </source>
</evidence>
<name>A0A0J7Z226_STRVR</name>
<dbReference type="EMBL" id="LFNT01000056">
    <property type="protein sequence ID" value="KMS69687.1"/>
    <property type="molecule type" value="Genomic_DNA"/>
</dbReference>
<dbReference type="Proteomes" id="UP000037432">
    <property type="component" value="Unassembled WGS sequence"/>
</dbReference>
<reference evidence="1 2" key="1">
    <citation type="submission" date="2015-06" db="EMBL/GenBank/DDBJ databases">
        <authorList>
            <person name="Ju K.-S."/>
            <person name="Doroghazi J.R."/>
            <person name="Metcalf W.W."/>
        </authorList>
    </citation>
    <scope>NUCLEOTIDE SEQUENCE [LARGE SCALE GENOMIC DNA]</scope>
    <source>
        <strain evidence="1 2">NRRL 3414</strain>
    </source>
</reference>
<dbReference type="RefSeq" id="WP_048585245.1">
    <property type="nucleotide sequence ID" value="NZ_LFNT01000056.1"/>
</dbReference>
<gene>
    <name evidence="1" type="ORF">ACM01_33835</name>
</gene>
<dbReference type="Gene3D" id="3.90.180.10">
    <property type="entry name" value="Medium-chain alcohol dehydrogenases, catalytic domain"/>
    <property type="match status" value="1"/>
</dbReference>